<dbReference type="RefSeq" id="XP_041545172.1">
    <property type="nucleotide sequence ID" value="XM_041691715.1"/>
</dbReference>
<evidence type="ECO:0000313" key="9">
    <source>
        <dbReference type="Proteomes" id="UP000661280"/>
    </source>
</evidence>
<evidence type="ECO:0000256" key="6">
    <source>
        <dbReference type="SAM" id="MobiDB-lite"/>
    </source>
</evidence>
<keyword evidence="3 7" id="KW-1133">Transmembrane helix</keyword>
<keyword evidence="9" id="KW-1185">Reference proteome</keyword>
<dbReference type="InterPro" id="IPR049326">
    <property type="entry name" value="Rhodopsin_dom_fungi"/>
</dbReference>
<dbReference type="KEGG" id="aluc:AKAW2_51751A"/>
<evidence type="ECO:0000256" key="3">
    <source>
        <dbReference type="ARBA" id="ARBA00022989"/>
    </source>
</evidence>
<dbReference type="InterPro" id="IPR052337">
    <property type="entry name" value="SAT4-like"/>
</dbReference>
<evidence type="ECO:0000313" key="8">
    <source>
        <dbReference type="EMBL" id="BCS01410.1"/>
    </source>
</evidence>
<evidence type="ECO:0000256" key="5">
    <source>
        <dbReference type="ARBA" id="ARBA00038359"/>
    </source>
</evidence>
<keyword evidence="4 7" id="KW-0472">Membrane</keyword>
<reference evidence="8" key="1">
    <citation type="submission" date="2021-01" db="EMBL/GenBank/DDBJ databases">
        <authorList>
            <consortium name="Aspergillus luchuensis mut. kawachii IFO 4304 genome sequencing consortium"/>
            <person name="Kazuki M."/>
            <person name="Futagami T."/>
        </authorList>
    </citation>
    <scope>NUCLEOTIDE SEQUENCE</scope>
    <source>
        <strain evidence="8">IFO 4308</strain>
    </source>
</reference>
<dbReference type="PANTHER" id="PTHR33048:SF140">
    <property type="entry name" value="ATPASE, PUTATIVE (EUROFUNG)-RELATED"/>
    <property type="match status" value="1"/>
</dbReference>
<gene>
    <name evidence="8" type="ORF">AKAW2_51751A</name>
</gene>
<dbReference type="PANTHER" id="PTHR33048">
    <property type="entry name" value="PTH11-LIKE INTEGRAL MEMBRANE PROTEIN (AFU_ORTHOLOGUE AFUA_5G11245)"/>
    <property type="match status" value="1"/>
</dbReference>
<dbReference type="GeneID" id="64962731"/>
<dbReference type="EMBL" id="AP024429">
    <property type="protein sequence ID" value="BCS01410.1"/>
    <property type="molecule type" value="Genomic_DNA"/>
</dbReference>
<accession>A0A7R7WEY7</accession>
<evidence type="ECO:0000256" key="7">
    <source>
        <dbReference type="SAM" id="Phobius"/>
    </source>
</evidence>
<evidence type="ECO:0000256" key="2">
    <source>
        <dbReference type="ARBA" id="ARBA00022692"/>
    </source>
</evidence>
<feature type="transmembrane region" description="Helical" evidence="7">
    <location>
        <begin position="57"/>
        <end position="83"/>
    </location>
</feature>
<organism evidence="8 9">
    <name type="scientific">Aspergillus kawachii</name>
    <name type="common">White koji mold</name>
    <name type="synonym">Aspergillus awamori var. kawachi</name>
    <dbReference type="NCBI Taxonomy" id="1069201"/>
    <lineage>
        <taxon>Eukaryota</taxon>
        <taxon>Fungi</taxon>
        <taxon>Dikarya</taxon>
        <taxon>Ascomycota</taxon>
        <taxon>Pezizomycotina</taxon>
        <taxon>Eurotiomycetes</taxon>
        <taxon>Eurotiomycetidae</taxon>
        <taxon>Eurotiales</taxon>
        <taxon>Aspergillaceae</taxon>
        <taxon>Aspergillus</taxon>
        <taxon>Aspergillus subgen. Circumdati</taxon>
    </lineage>
</organism>
<comment type="similarity">
    <text evidence="5">Belongs to the SAT4 family.</text>
</comment>
<dbReference type="GO" id="GO:0016020">
    <property type="term" value="C:membrane"/>
    <property type="evidence" value="ECO:0007669"/>
    <property type="project" value="UniProtKB-SubCell"/>
</dbReference>
<feature type="transmembrane region" description="Helical" evidence="7">
    <location>
        <begin position="17"/>
        <end position="37"/>
    </location>
</feature>
<dbReference type="Pfam" id="PF20684">
    <property type="entry name" value="Fung_rhodopsin"/>
    <property type="match status" value="1"/>
</dbReference>
<comment type="subcellular location">
    <subcellularLocation>
        <location evidence="1">Membrane</location>
        <topology evidence="1">Multi-pass membrane protein</topology>
    </subcellularLocation>
</comment>
<evidence type="ECO:0000256" key="1">
    <source>
        <dbReference type="ARBA" id="ARBA00004141"/>
    </source>
</evidence>
<sequence>MPAVLIWHLQMDRRTKIALAGVLSLGALESVAVIIRIPYLHTYHDTNLLYATYQIDFWSIIEIGIGITAGSLATLRPLFLWVFETRSYYGGNSRGKKQGEEEHPLSNLSTDAERLHNPSNWGGEFAPEKSNSRLVTTVTSRLSHSDRNQDAMTLGAGSWQALYQVNIQTTIKISEGVDEAI</sequence>
<keyword evidence="2 7" id="KW-0812">Transmembrane</keyword>
<reference evidence="8" key="2">
    <citation type="submission" date="2021-02" db="EMBL/GenBank/DDBJ databases">
        <title>Aspergillus luchuensis mut. kawachii IFO 4304 genome sequence.</title>
        <authorList>
            <person name="Mori K."/>
            <person name="Kadooka C."/>
            <person name="Goto M."/>
            <person name="Futagami T."/>
        </authorList>
    </citation>
    <scope>NUCLEOTIDE SEQUENCE</scope>
    <source>
        <strain evidence="8">IFO 4308</strain>
    </source>
</reference>
<protein>
    <submittedName>
        <fullName evidence="8">Uncharacterized protein</fullName>
    </submittedName>
</protein>
<evidence type="ECO:0000256" key="4">
    <source>
        <dbReference type="ARBA" id="ARBA00023136"/>
    </source>
</evidence>
<dbReference type="Proteomes" id="UP000661280">
    <property type="component" value="Chromosome 5"/>
</dbReference>
<dbReference type="AlphaFoldDB" id="A0A7R7WEY7"/>
<proteinExistence type="inferred from homology"/>
<feature type="region of interest" description="Disordered" evidence="6">
    <location>
        <begin position="91"/>
        <end position="113"/>
    </location>
</feature>
<name>A0A7R7WEY7_ASPKA</name>
<dbReference type="OrthoDB" id="3897607at2759"/>